<name>F8NDR4_SERL9</name>
<gene>
    <name evidence="2" type="ORF">SERLADRAFT_404558</name>
</gene>
<dbReference type="InterPro" id="IPR046521">
    <property type="entry name" value="DUF6698"/>
</dbReference>
<evidence type="ECO:0000313" key="2">
    <source>
        <dbReference type="EMBL" id="EGO30348.1"/>
    </source>
</evidence>
<accession>F8NDR4</accession>
<evidence type="ECO:0000256" key="1">
    <source>
        <dbReference type="SAM" id="MobiDB-lite"/>
    </source>
</evidence>
<protein>
    <submittedName>
        <fullName evidence="2">Uncharacterized protein</fullName>
    </submittedName>
</protein>
<dbReference type="HOGENOM" id="CLU_476638_0_0_1"/>
<dbReference type="RefSeq" id="XP_007312232.1">
    <property type="nucleotide sequence ID" value="XM_007312170.1"/>
</dbReference>
<proteinExistence type="predicted"/>
<dbReference type="OrthoDB" id="3220614at2759"/>
<reference evidence="2" key="1">
    <citation type="submission" date="2011-04" db="EMBL/GenBank/DDBJ databases">
        <title>Evolution of plant cell wall degrading machinery underlies the functional diversity of forest fungi.</title>
        <authorList>
            <consortium name="US DOE Joint Genome Institute (JGI-PGF)"/>
            <person name="Eastwood D.C."/>
            <person name="Floudas D."/>
            <person name="Binder M."/>
            <person name="Majcherczyk A."/>
            <person name="Schneider P."/>
            <person name="Aerts A."/>
            <person name="Asiegbu F.O."/>
            <person name="Baker S.E."/>
            <person name="Barry K."/>
            <person name="Bendiksby M."/>
            <person name="Blumentritt M."/>
            <person name="Coutinho P.M."/>
            <person name="Cullen D."/>
            <person name="Cullen D."/>
            <person name="Gathman A."/>
            <person name="Goodell B."/>
            <person name="Henrissat B."/>
            <person name="Ihrmark K."/>
            <person name="Kauserud H."/>
            <person name="Kohler A."/>
            <person name="LaButti K."/>
            <person name="Lapidus A."/>
            <person name="Lavin J.L."/>
            <person name="Lee Y.-H."/>
            <person name="Lindquist E."/>
            <person name="Lilly W."/>
            <person name="Lucas S."/>
            <person name="Morin E."/>
            <person name="Murat C."/>
            <person name="Oguiza J.A."/>
            <person name="Park J."/>
            <person name="Pisabarro A.G."/>
            <person name="Riley R."/>
            <person name="Rosling A."/>
            <person name="Salamov A."/>
            <person name="Schmidt O."/>
            <person name="Schmutz J."/>
            <person name="Skrede I."/>
            <person name="Stenlid J."/>
            <person name="Wiebenga A."/>
            <person name="Xie X."/>
            <person name="Kues U."/>
            <person name="Hibbett D.S."/>
            <person name="Hoffmeister D."/>
            <person name="Hogberg N."/>
            <person name="Martin F."/>
            <person name="Grigoriev I.V."/>
            <person name="Watkinson S.C."/>
        </authorList>
    </citation>
    <scope>NUCLEOTIDE SEQUENCE</scope>
    <source>
        <strain evidence="2">S7.9</strain>
    </source>
</reference>
<dbReference type="AlphaFoldDB" id="F8NDR4"/>
<dbReference type="Proteomes" id="UP000008064">
    <property type="component" value="Unassembled WGS sequence"/>
</dbReference>
<sequence length="572" mass="64175">MSQIITEPDDDVGSGFNPQIQHVHNNALKKSPRKCPPSTSYGRHFCWVIHPFSNIRALLLNGLLQMSEDQPLEELSVEEHREDEVFKTLLNMIPGFKDQLTSASISEDDIEAISELIQKGCSGAQSDDTKALKVTGQLLCPASLDWNDLDTDPWKGLLHNNLLVLAYKYIFLSPSSVNSNTEAYATRSSNAHLHATQVCFAFLIQLVFSCTDTITDSEWFFNSILGLLQDPDEIEEVNDLIAWWNQIRHHSYAVGENDLLNLAISPSLGQIINLLYDIGQSKDSLIQAYVSGGVEISEITKPSSALTVWAINHITTIITTEATVIISKQAGLQDSQHYSEHQNRPQTLDVIDCILELTFVRSKWVNYTALCRGLYLFTTKAHRSHFRIESRLGRSVVYNTLWAATQANSRRFFSVVGNNVQAFVRKLDNRIGLESRMVKGFAGMKDAVVDLLKTQMNLDAEELNNHVMVFSKDGKTFDQLQKLKRANNQMVAGERREGEQDRGGEEDEGASDEASVLSDLMTNTLWWREVQCAIATGDTGRVCEILKDREIHIICIIFLNFTAPSSGSFQQN</sequence>
<dbReference type="GeneID" id="18812381"/>
<dbReference type="Pfam" id="PF20414">
    <property type="entry name" value="DUF6698"/>
    <property type="match status" value="1"/>
</dbReference>
<organism>
    <name type="scientific">Serpula lacrymans var. lacrymans (strain S7.9)</name>
    <name type="common">Dry rot fungus</name>
    <dbReference type="NCBI Taxonomy" id="578457"/>
    <lineage>
        <taxon>Eukaryota</taxon>
        <taxon>Fungi</taxon>
        <taxon>Dikarya</taxon>
        <taxon>Basidiomycota</taxon>
        <taxon>Agaricomycotina</taxon>
        <taxon>Agaricomycetes</taxon>
        <taxon>Agaricomycetidae</taxon>
        <taxon>Boletales</taxon>
        <taxon>Coniophorineae</taxon>
        <taxon>Serpulaceae</taxon>
        <taxon>Serpula</taxon>
    </lineage>
</organism>
<dbReference type="KEGG" id="sla:SERLADRAFT_404558"/>
<feature type="compositionally biased region" description="Basic and acidic residues" evidence="1">
    <location>
        <begin position="493"/>
        <end position="503"/>
    </location>
</feature>
<dbReference type="EMBL" id="GL945428">
    <property type="protein sequence ID" value="EGO30348.1"/>
    <property type="molecule type" value="Genomic_DNA"/>
</dbReference>
<feature type="region of interest" description="Disordered" evidence="1">
    <location>
        <begin position="488"/>
        <end position="514"/>
    </location>
</feature>